<feature type="transmembrane region" description="Helical" evidence="1">
    <location>
        <begin position="149"/>
        <end position="169"/>
    </location>
</feature>
<dbReference type="Proteomes" id="UP000475265">
    <property type="component" value="Unassembled WGS sequence"/>
</dbReference>
<gene>
    <name evidence="2" type="ORF">FX983_01311</name>
</gene>
<comment type="caution">
    <text evidence="2">The sequence shown here is derived from an EMBL/GenBank/DDBJ whole genome shotgun (WGS) entry which is preliminary data.</text>
</comment>
<accession>A0A6L5BX39</accession>
<organism evidence="2 3">
    <name type="scientific">Pseudomonas frederiksbergensis</name>
    <dbReference type="NCBI Taxonomy" id="104087"/>
    <lineage>
        <taxon>Bacteria</taxon>
        <taxon>Pseudomonadati</taxon>
        <taxon>Pseudomonadota</taxon>
        <taxon>Gammaproteobacteria</taxon>
        <taxon>Pseudomonadales</taxon>
        <taxon>Pseudomonadaceae</taxon>
        <taxon>Pseudomonas</taxon>
    </lineage>
</organism>
<reference evidence="2 3" key="1">
    <citation type="submission" date="2019-12" db="EMBL/GenBank/DDBJ databases">
        <title>Endophytic bacteria associated with Panax ginseng seedlings.</title>
        <authorList>
            <person name="Park J.M."/>
            <person name="Shin R."/>
            <person name="Jo S.H."/>
        </authorList>
    </citation>
    <scope>NUCLEOTIDE SEQUENCE [LARGE SCALE GENOMIC DNA]</scope>
    <source>
        <strain evidence="2 3">PgKB32</strain>
    </source>
</reference>
<protein>
    <submittedName>
        <fullName evidence="2">Uncharacterized protein</fullName>
    </submittedName>
</protein>
<keyword evidence="1" id="KW-0472">Membrane</keyword>
<dbReference type="EMBL" id="JAAAXX010000001">
    <property type="protein sequence ID" value="KAF2393346.1"/>
    <property type="molecule type" value="Genomic_DNA"/>
</dbReference>
<keyword evidence="1" id="KW-1133">Transmembrane helix</keyword>
<dbReference type="AlphaFoldDB" id="A0A6L5BX39"/>
<proteinExistence type="predicted"/>
<name>A0A6L5BX39_9PSED</name>
<feature type="transmembrane region" description="Helical" evidence="1">
    <location>
        <begin position="55"/>
        <end position="79"/>
    </location>
</feature>
<sequence>MSMKRFWQRSEKILKVEIVNPKLTCQEKCSAQTSSSDTPVNPPVKELNFDLSLKVLALTALALNSCLAIMGYVDFTGYLQAFGISTNELDLSLSTLLFQGYIEIVVASFSAAADHFLLGATAILIVMTCIFLFPASIFFKNRDRVDKTVAAMMIGYLAFTVLIIPIVGLHRGEERATLLFDKQNGVNSTKKLNTSHTIKTKEGTSVSGETIFASPQYTYILQRRELYKISNRDNHIVSVANVEEAPKKGGASTSDSK</sequence>
<evidence type="ECO:0000256" key="1">
    <source>
        <dbReference type="SAM" id="Phobius"/>
    </source>
</evidence>
<evidence type="ECO:0000313" key="3">
    <source>
        <dbReference type="Proteomes" id="UP000475265"/>
    </source>
</evidence>
<keyword evidence="1" id="KW-0812">Transmembrane</keyword>
<feature type="transmembrane region" description="Helical" evidence="1">
    <location>
        <begin position="116"/>
        <end position="137"/>
    </location>
</feature>
<evidence type="ECO:0000313" key="2">
    <source>
        <dbReference type="EMBL" id="KAF2393346.1"/>
    </source>
</evidence>